<dbReference type="GO" id="GO:0005829">
    <property type="term" value="C:cytosol"/>
    <property type="evidence" value="ECO:0007669"/>
    <property type="project" value="TreeGrafter"/>
</dbReference>
<feature type="compositionally biased region" description="Polar residues" evidence="2">
    <location>
        <begin position="1"/>
        <end position="18"/>
    </location>
</feature>
<keyword evidence="4" id="KW-1185">Reference proteome</keyword>
<accession>A0A9P9ELF6</accession>
<proteinExistence type="inferred from homology"/>
<dbReference type="PANTHER" id="PTHR19424">
    <property type="entry name" value="HEAT SHOCK FACTOR BINDING PROTEIN 1"/>
    <property type="match status" value="1"/>
</dbReference>
<keyword evidence="3" id="KW-0346">Stress response</keyword>
<evidence type="ECO:0000313" key="4">
    <source>
        <dbReference type="Proteomes" id="UP000700596"/>
    </source>
</evidence>
<dbReference type="EMBL" id="JAGMWT010000001">
    <property type="protein sequence ID" value="KAH7139091.1"/>
    <property type="molecule type" value="Genomic_DNA"/>
</dbReference>
<dbReference type="Gene3D" id="1.20.5.430">
    <property type="match status" value="1"/>
</dbReference>
<evidence type="ECO:0000256" key="1">
    <source>
        <dbReference type="ARBA" id="ARBA00006349"/>
    </source>
</evidence>
<dbReference type="InterPro" id="IPR009643">
    <property type="entry name" value="HS1-bd"/>
</dbReference>
<reference evidence="3" key="1">
    <citation type="journal article" date="2021" name="Nat. Commun.">
        <title>Genetic determinants of endophytism in the Arabidopsis root mycobiome.</title>
        <authorList>
            <person name="Mesny F."/>
            <person name="Miyauchi S."/>
            <person name="Thiergart T."/>
            <person name="Pickel B."/>
            <person name="Atanasova L."/>
            <person name="Karlsson M."/>
            <person name="Huettel B."/>
            <person name="Barry K.W."/>
            <person name="Haridas S."/>
            <person name="Chen C."/>
            <person name="Bauer D."/>
            <person name="Andreopoulos W."/>
            <person name="Pangilinan J."/>
            <person name="LaButti K."/>
            <person name="Riley R."/>
            <person name="Lipzen A."/>
            <person name="Clum A."/>
            <person name="Drula E."/>
            <person name="Henrissat B."/>
            <person name="Kohler A."/>
            <person name="Grigoriev I.V."/>
            <person name="Martin F.M."/>
            <person name="Hacquard S."/>
        </authorList>
    </citation>
    <scope>NUCLEOTIDE SEQUENCE</scope>
    <source>
        <strain evidence="3">MPI-CAGE-CH-0243</strain>
    </source>
</reference>
<name>A0A9P9ELF6_9PLEO</name>
<dbReference type="OrthoDB" id="4159489at2759"/>
<evidence type="ECO:0000256" key="2">
    <source>
        <dbReference type="SAM" id="MobiDB-lite"/>
    </source>
</evidence>
<organism evidence="3 4">
    <name type="scientific">Dendryphion nanum</name>
    <dbReference type="NCBI Taxonomy" id="256645"/>
    <lineage>
        <taxon>Eukaryota</taxon>
        <taxon>Fungi</taxon>
        <taxon>Dikarya</taxon>
        <taxon>Ascomycota</taxon>
        <taxon>Pezizomycotina</taxon>
        <taxon>Dothideomycetes</taxon>
        <taxon>Pleosporomycetidae</taxon>
        <taxon>Pleosporales</taxon>
        <taxon>Torulaceae</taxon>
        <taxon>Dendryphion</taxon>
    </lineage>
</organism>
<dbReference type="Pfam" id="PF06825">
    <property type="entry name" value="HSBP1"/>
    <property type="match status" value="1"/>
</dbReference>
<dbReference type="GO" id="GO:0070370">
    <property type="term" value="P:cellular heat acclimation"/>
    <property type="evidence" value="ECO:0007669"/>
    <property type="project" value="TreeGrafter"/>
</dbReference>
<evidence type="ECO:0000313" key="3">
    <source>
        <dbReference type="EMBL" id="KAH7139091.1"/>
    </source>
</evidence>
<gene>
    <name evidence="3" type="ORF">B0J11DRAFT_35085</name>
</gene>
<dbReference type="AlphaFoldDB" id="A0A9P9ELF6"/>
<comment type="caution">
    <text evidence="3">The sequence shown here is derived from an EMBL/GenBank/DDBJ whole genome shotgun (WGS) entry which is preliminary data.</text>
</comment>
<dbReference type="GO" id="GO:0005634">
    <property type="term" value="C:nucleus"/>
    <property type="evidence" value="ECO:0007669"/>
    <property type="project" value="TreeGrafter"/>
</dbReference>
<dbReference type="PANTHER" id="PTHR19424:SF0">
    <property type="entry name" value="HEAT SHOCK FACTOR BINDING PROTEIN 1"/>
    <property type="match status" value="1"/>
</dbReference>
<protein>
    <submittedName>
        <fullName evidence="3">Heat shock factor binding protein 1-domain-containing protein</fullName>
    </submittedName>
</protein>
<comment type="similarity">
    <text evidence="1">Belongs to the HSBP1 family.</text>
</comment>
<dbReference type="Proteomes" id="UP000700596">
    <property type="component" value="Unassembled WGS sequence"/>
</dbReference>
<feature type="region of interest" description="Disordered" evidence="2">
    <location>
        <begin position="1"/>
        <end position="23"/>
    </location>
</feature>
<sequence length="82" mass="8534">MSTPRPTRSNSETASVLNASKDDSTAELTAVVDELLGQLNSKFNSISSELLSKMDDMSRRLDSLEATIQAGDGGAKGSGSGK</sequence>
<dbReference type="GO" id="GO:0003714">
    <property type="term" value="F:transcription corepressor activity"/>
    <property type="evidence" value="ECO:0007669"/>
    <property type="project" value="InterPro"/>
</dbReference>